<dbReference type="Pfam" id="PF12872">
    <property type="entry name" value="OST-HTH"/>
    <property type="match status" value="1"/>
</dbReference>
<accession>A0AAW5F517</accession>
<feature type="compositionally biased region" description="Basic and acidic residues" evidence="1">
    <location>
        <begin position="174"/>
        <end position="213"/>
    </location>
</feature>
<dbReference type="Pfam" id="PF01936">
    <property type="entry name" value="NYN"/>
    <property type="match status" value="1"/>
</dbReference>
<dbReference type="Proteomes" id="UP001203136">
    <property type="component" value="Unassembled WGS sequence"/>
</dbReference>
<dbReference type="RefSeq" id="WP_003507605.1">
    <property type="nucleotide sequence ID" value="NZ_CABKPP010000003.1"/>
</dbReference>
<dbReference type="InterPro" id="IPR025605">
    <property type="entry name" value="OST-HTH/LOTUS_dom"/>
</dbReference>
<dbReference type="InterPro" id="IPR041966">
    <property type="entry name" value="LOTUS-like"/>
</dbReference>
<feature type="region of interest" description="Disordered" evidence="1">
    <location>
        <begin position="155"/>
        <end position="213"/>
    </location>
</feature>
<name>A0AAW5F517_CLOSY</name>
<dbReference type="GO" id="GO:0004540">
    <property type="term" value="F:RNA nuclease activity"/>
    <property type="evidence" value="ECO:0007669"/>
    <property type="project" value="InterPro"/>
</dbReference>
<dbReference type="PROSITE" id="PS51644">
    <property type="entry name" value="HTH_OST"/>
    <property type="match status" value="1"/>
</dbReference>
<dbReference type="Proteomes" id="UP001300871">
    <property type="component" value="Unassembled WGS sequence"/>
</dbReference>
<feature type="domain" description="HTH OST-type" evidence="2">
    <location>
        <begin position="217"/>
        <end position="292"/>
    </location>
</feature>
<protein>
    <submittedName>
        <fullName evidence="3">NYN domain-containing protein</fullName>
    </submittedName>
</protein>
<evidence type="ECO:0000313" key="3">
    <source>
        <dbReference type="EMBL" id="MCK0086247.1"/>
    </source>
</evidence>
<dbReference type="EMBL" id="JAINVB010000001">
    <property type="protein sequence ID" value="MCK0086247.1"/>
    <property type="molecule type" value="Genomic_DNA"/>
</dbReference>
<dbReference type="InterPro" id="IPR021139">
    <property type="entry name" value="NYN"/>
</dbReference>
<evidence type="ECO:0000256" key="1">
    <source>
        <dbReference type="SAM" id="MobiDB-lite"/>
    </source>
</evidence>
<reference evidence="3" key="1">
    <citation type="journal article" date="2022" name="Cell Host Microbe">
        <title>Colonization of the live biotherapeutic product VE303 and modulation of the microbiota and metabolites in healthy volunteers.</title>
        <authorList>
            <person name="Dsouza M."/>
            <person name="Menon R."/>
            <person name="Crossette E."/>
            <person name="Bhattarai S.K."/>
            <person name="Schneider J."/>
            <person name="Kim Y.G."/>
            <person name="Reddy S."/>
            <person name="Caballero S."/>
            <person name="Felix C."/>
            <person name="Cornacchione L."/>
            <person name="Hendrickson J."/>
            <person name="Watson A.R."/>
            <person name="Minot S.S."/>
            <person name="Greenfield N."/>
            <person name="Schopf L."/>
            <person name="Szabady R."/>
            <person name="Patarroyo J."/>
            <person name="Smith W."/>
            <person name="Harrison P."/>
            <person name="Kuijper E.J."/>
            <person name="Kelly C.P."/>
            <person name="Olle B."/>
            <person name="Bobilev D."/>
            <person name="Silber J.L."/>
            <person name="Bucci V."/>
            <person name="Roberts B."/>
            <person name="Faith J."/>
            <person name="Norman J.M."/>
        </authorList>
    </citation>
    <scope>NUCLEOTIDE SEQUENCE</scope>
    <source>
        <strain evidence="3">VE303-04</strain>
    </source>
</reference>
<evidence type="ECO:0000313" key="5">
    <source>
        <dbReference type="Proteomes" id="UP001203136"/>
    </source>
</evidence>
<feature type="compositionally biased region" description="Basic and acidic residues" evidence="1">
    <location>
        <begin position="155"/>
        <end position="164"/>
    </location>
</feature>
<organism evidence="3 5">
    <name type="scientific">Clostridium symbiosum</name>
    <name type="common">Bacteroides symbiosus</name>
    <dbReference type="NCBI Taxonomy" id="1512"/>
    <lineage>
        <taxon>Bacteria</taxon>
        <taxon>Bacillati</taxon>
        <taxon>Bacillota</taxon>
        <taxon>Clostridia</taxon>
        <taxon>Lachnospirales</taxon>
        <taxon>Lachnospiraceae</taxon>
        <taxon>Otoolea</taxon>
    </lineage>
</organism>
<dbReference type="CDD" id="cd10146">
    <property type="entry name" value="LabA_like_C"/>
    <property type="match status" value="1"/>
</dbReference>
<comment type="caution">
    <text evidence="3">The sequence shown here is derived from an EMBL/GenBank/DDBJ whole genome shotgun (WGS) entry which is preliminary data.</text>
</comment>
<dbReference type="AlphaFoldDB" id="A0AAW5F517"/>
<reference evidence="4" key="2">
    <citation type="submission" date="2023-01" db="EMBL/GenBank/DDBJ databases">
        <title>Human gut microbiome strain richness.</title>
        <authorList>
            <person name="Chen-Liaw A."/>
        </authorList>
    </citation>
    <scope>NUCLEOTIDE SEQUENCE</scope>
    <source>
        <strain evidence="4">B1_m1001713B170214d0_201011</strain>
    </source>
</reference>
<proteinExistence type="predicted"/>
<evidence type="ECO:0000259" key="2">
    <source>
        <dbReference type="PROSITE" id="PS51644"/>
    </source>
</evidence>
<dbReference type="EMBL" id="JAQLGM010000012">
    <property type="protein sequence ID" value="MDB1999930.1"/>
    <property type="molecule type" value="Genomic_DNA"/>
</dbReference>
<dbReference type="PANTHER" id="PTHR35811">
    <property type="entry name" value="SLR1870 PROTEIN"/>
    <property type="match status" value="1"/>
</dbReference>
<evidence type="ECO:0000313" key="4">
    <source>
        <dbReference type="EMBL" id="MDB1999930.1"/>
    </source>
</evidence>
<dbReference type="PANTHER" id="PTHR35811:SF1">
    <property type="entry name" value="HTH OST-TYPE DOMAIN-CONTAINING PROTEIN"/>
    <property type="match status" value="1"/>
</dbReference>
<dbReference type="Gene3D" id="3.30.420.610">
    <property type="entry name" value="LOTUS domain-like"/>
    <property type="match status" value="1"/>
</dbReference>
<dbReference type="Gene3D" id="3.40.50.1010">
    <property type="entry name" value="5'-nuclease"/>
    <property type="match status" value="1"/>
</dbReference>
<dbReference type="CDD" id="cd11297">
    <property type="entry name" value="PIN_LabA-like_N_1"/>
    <property type="match status" value="1"/>
</dbReference>
<sequence length="298" mass="33437">MDKQDKIAVLIDAENVSKKYIKLIMDEVSDYGIATYKRIYGDFTNPSVMAWQDALRDFALTPVFQFNYTKGKNASDSALIIDAMDILYSGKVNGFCLVTSDSDFTKLAIRLREAGMIVIGMGEQKTPNSLVSACETFKFLDLLYQESLEEQAEDEKLSEVKAAKAAEPPAAIRSSDERDTKKAPEAKTKPHPVETADTPDDKADNLKDDARLNNVPTKEEIGAEIVAIIESRSDENGWINQSEIGTVLPKRVPGFDPRNYKCKKLGQFIESFDYLETRTMKNPNNKLLKVVYVKIKQQ</sequence>
<gene>
    <name evidence="3" type="ORF">K5I21_10280</name>
    <name evidence="4" type="ORF">PM006_06920</name>
</gene>